<name>A0ABU0SUN2_9ACTN</name>
<sequence length="194" mass="21173">MRLFAAVLPPENVTVELSSVVDELRNLPGAGHGLRWTGRPGWHFTLAFYGEVDEELVPDLSARLERAARRTDPFPLSLRGGGRFGGRALWAGAAGDVRTLRLLAERAGAAGRKAGVEREEHRRYRPHLTLARSREETDFAPYVSLLGGFEGRGWTVADLCLMRSRLPASGVPGEQPRYEVYGRWALGGPLAGGG</sequence>
<dbReference type="SUPFAM" id="SSF55144">
    <property type="entry name" value="LigT-like"/>
    <property type="match status" value="1"/>
</dbReference>
<feature type="active site" description="Proton donor" evidence="2">
    <location>
        <position position="43"/>
    </location>
</feature>
<feature type="active site" description="Proton acceptor" evidence="2">
    <location>
        <position position="127"/>
    </location>
</feature>
<comment type="similarity">
    <text evidence="2">Belongs to the 2H phosphoesterase superfamily. ThpR family.</text>
</comment>
<dbReference type="RefSeq" id="WP_307522609.1">
    <property type="nucleotide sequence ID" value="NZ_JAUSZI010000002.1"/>
</dbReference>
<keyword evidence="1 2" id="KW-0378">Hydrolase</keyword>
<dbReference type="InterPro" id="IPR004175">
    <property type="entry name" value="RNA_CPDase"/>
</dbReference>
<evidence type="ECO:0000256" key="2">
    <source>
        <dbReference type="HAMAP-Rule" id="MF_01940"/>
    </source>
</evidence>
<dbReference type="Pfam" id="PF13563">
    <property type="entry name" value="2_5_RNA_ligase2"/>
    <property type="match status" value="1"/>
</dbReference>
<accession>A0ABU0SUN2</accession>
<dbReference type="PANTHER" id="PTHR35561">
    <property type="entry name" value="RNA 2',3'-CYCLIC PHOSPHODIESTERASE"/>
    <property type="match status" value="1"/>
</dbReference>
<dbReference type="Proteomes" id="UP001230328">
    <property type="component" value="Unassembled WGS sequence"/>
</dbReference>
<comment type="function">
    <text evidence="2">Hydrolyzes RNA 2',3'-cyclic phosphodiester to an RNA 2'-phosphomonoester.</text>
</comment>
<evidence type="ECO:0000313" key="3">
    <source>
        <dbReference type="EMBL" id="MDQ1027257.1"/>
    </source>
</evidence>
<dbReference type="HAMAP" id="MF_01940">
    <property type="entry name" value="RNA_CPDase"/>
    <property type="match status" value="1"/>
</dbReference>
<dbReference type="EC" id="3.1.4.58" evidence="2"/>
<dbReference type="GO" id="GO:0008664">
    <property type="term" value="F:RNA 2',3'-cyclic 3'-phosphodiesterase activity"/>
    <property type="evidence" value="ECO:0007669"/>
    <property type="project" value="UniProtKB-EC"/>
</dbReference>
<comment type="caution">
    <text evidence="3">The sequence shown here is derived from an EMBL/GenBank/DDBJ whole genome shotgun (WGS) entry which is preliminary data.</text>
</comment>
<protein>
    <recommendedName>
        <fullName evidence="2">RNA 2',3'-cyclic phosphodiesterase</fullName>
        <shortName evidence="2">RNA 2',3'-CPDase</shortName>
        <ecNumber evidence="2">3.1.4.58</ecNumber>
    </recommendedName>
</protein>
<dbReference type="Gene3D" id="3.90.1140.10">
    <property type="entry name" value="Cyclic phosphodiesterase"/>
    <property type="match status" value="1"/>
</dbReference>
<comment type="catalytic activity">
    <reaction evidence="2">
        <text>a 3'-end 2',3'-cyclophospho-ribonucleotide-RNA + H2O = a 3'-end 2'-phospho-ribonucleotide-RNA + H(+)</text>
        <dbReference type="Rhea" id="RHEA:11828"/>
        <dbReference type="Rhea" id="RHEA-COMP:10464"/>
        <dbReference type="Rhea" id="RHEA-COMP:17353"/>
        <dbReference type="ChEBI" id="CHEBI:15377"/>
        <dbReference type="ChEBI" id="CHEBI:15378"/>
        <dbReference type="ChEBI" id="CHEBI:83064"/>
        <dbReference type="ChEBI" id="CHEBI:173113"/>
        <dbReference type="EC" id="3.1.4.58"/>
    </reaction>
</comment>
<keyword evidence="3" id="KW-0436">Ligase</keyword>
<keyword evidence="4" id="KW-1185">Reference proteome</keyword>
<reference evidence="3 4" key="1">
    <citation type="submission" date="2023-07" db="EMBL/GenBank/DDBJ databases">
        <title>Comparative genomics of wheat-associated soil bacteria to identify genetic determinants of phenazine resistance.</title>
        <authorList>
            <person name="Mouncey N."/>
        </authorList>
    </citation>
    <scope>NUCLEOTIDE SEQUENCE [LARGE SCALE GENOMIC DNA]</scope>
    <source>
        <strain evidence="3 4">V2I4</strain>
    </source>
</reference>
<proteinExistence type="inferred from homology"/>
<gene>
    <name evidence="3" type="ORF">QF035_004839</name>
</gene>
<feature type="short sequence motif" description="HXTX 2" evidence="2">
    <location>
        <begin position="127"/>
        <end position="130"/>
    </location>
</feature>
<dbReference type="GO" id="GO:0016874">
    <property type="term" value="F:ligase activity"/>
    <property type="evidence" value="ECO:0007669"/>
    <property type="project" value="UniProtKB-KW"/>
</dbReference>
<dbReference type="EMBL" id="JAUSZI010000002">
    <property type="protein sequence ID" value="MDQ1027257.1"/>
    <property type="molecule type" value="Genomic_DNA"/>
</dbReference>
<dbReference type="NCBIfam" id="TIGR02258">
    <property type="entry name" value="2_5_ligase"/>
    <property type="match status" value="1"/>
</dbReference>
<evidence type="ECO:0000256" key="1">
    <source>
        <dbReference type="ARBA" id="ARBA00022801"/>
    </source>
</evidence>
<feature type="short sequence motif" description="HXTX 1" evidence="2">
    <location>
        <begin position="43"/>
        <end position="46"/>
    </location>
</feature>
<organism evidence="3 4">
    <name type="scientific">Streptomyces umbrinus</name>
    <dbReference type="NCBI Taxonomy" id="67370"/>
    <lineage>
        <taxon>Bacteria</taxon>
        <taxon>Bacillati</taxon>
        <taxon>Actinomycetota</taxon>
        <taxon>Actinomycetes</taxon>
        <taxon>Kitasatosporales</taxon>
        <taxon>Streptomycetaceae</taxon>
        <taxon>Streptomyces</taxon>
        <taxon>Streptomyces phaeochromogenes group</taxon>
    </lineage>
</organism>
<evidence type="ECO:0000313" key="4">
    <source>
        <dbReference type="Proteomes" id="UP001230328"/>
    </source>
</evidence>
<dbReference type="InterPro" id="IPR009097">
    <property type="entry name" value="Cyclic_Pdiesterase"/>
</dbReference>
<dbReference type="PANTHER" id="PTHR35561:SF1">
    <property type="entry name" value="RNA 2',3'-CYCLIC PHOSPHODIESTERASE"/>
    <property type="match status" value="1"/>
</dbReference>